<dbReference type="OrthoDB" id="9789954at2"/>
<feature type="domain" description="DUF2087" evidence="1">
    <location>
        <begin position="181"/>
        <end position="249"/>
    </location>
</feature>
<dbReference type="AlphaFoldDB" id="F9DN13"/>
<dbReference type="eggNOG" id="COG3860">
    <property type="taxonomic scope" value="Bacteria"/>
</dbReference>
<organism evidence="2 3">
    <name type="scientific">Sporosarcina newyorkensis 2681</name>
    <dbReference type="NCBI Taxonomy" id="1027292"/>
    <lineage>
        <taxon>Bacteria</taxon>
        <taxon>Bacillati</taxon>
        <taxon>Bacillota</taxon>
        <taxon>Bacilli</taxon>
        <taxon>Bacillales</taxon>
        <taxon>Caryophanaceae</taxon>
        <taxon>Sporosarcina</taxon>
    </lineage>
</organism>
<dbReference type="EMBL" id="AFPZ01000008">
    <property type="protein sequence ID" value="EGQ27858.1"/>
    <property type="molecule type" value="Genomic_DNA"/>
</dbReference>
<evidence type="ECO:0000313" key="3">
    <source>
        <dbReference type="Proteomes" id="UP000005316"/>
    </source>
</evidence>
<dbReference type="HOGENOM" id="CLU_096125_0_0_9"/>
<name>F9DN13_9BACL</name>
<sequence length="251" mass="29749">MDLSELFWNATMPELKQGYILEKDCYICLLCGKEVEKGIIYPSENILYEAERYMRLHIERTHGSVFDYLIGLDKKLTGLTSHQSQLLHLFYQGRNDKDVQQTLGIGSTSTVRHHRFVLKEKERQAKTFLAMMELMKEKDEYAPAFIPPHKTAKMVDDRYAVTEKEKQETIKKFFPDGTTGRLEKFPPKEKQRLIVLRELTKRFDNEVTYSEQETNYILEEVYEDYVLIRRYLIEYGLLDRTSDGSQYWLKS</sequence>
<protein>
    <submittedName>
        <fullName evidence="2">Transcriptional regulator</fullName>
    </submittedName>
</protein>
<dbReference type="STRING" id="759851.SAMN04244570_0777"/>
<accession>F9DN13</accession>
<dbReference type="RefSeq" id="WP_009496718.1">
    <property type="nucleotide sequence ID" value="NZ_GL982997.1"/>
</dbReference>
<dbReference type="InterPro" id="IPR018656">
    <property type="entry name" value="DUF2087"/>
</dbReference>
<proteinExistence type="predicted"/>
<evidence type="ECO:0000313" key="2">
    <source>
        <dbReference type="EMBL" id="EGQ27858.1"/>
    </source>
</evidence>
<gene>
    <name evidence="2" type="ORF">HMPREF9372_0193</name>
</gene>
<reference evidence="2 3" key="1">
    <citation type="submission" date="2011-04" db="EMBL/GenBank/DDBJ databases">
        <authorList>
            <person name="Muzny D."/>
            <person name="Qin X."/>
            <person name="Deng J."/>
            <person name="Jiang H."/>
            <person name="Liu Y."/>
            <person name="Qu J."/>
            <person name="Song X.-Z."/>
            <person name="Zhang L."/>
            <person name="Thornton R."/>
            <person name="Coyle M."/>
            <person name="Francisco L."/>
            <person name="Jackson L."/>
            <person name="Javaid M."/>
            <person name="Korchina V."/>
            <person name="Kovar C."/>
            <person name="Mata R."/>
            <person name="Mathew T."/>
            <person name="Ngo R."/>
            <person name="Nguyen L."/>
            <person name="Nguyen N."/>
            <person name="Okwuonu G."/>
            <person name="Ongeri F."/>
            <person name="Pham C."/>
            <person name="Simmons D."/>
            <person name="Wilczek-Boney K."/>
            <person name="Hale W."/>
            <person name="Jakkamsetti A."/>
            <person name="Pham P."/>
            <person name="Ruth R."/>
            <person name="San Lucas F."/>
            <person name="Warren J."/>
            <person name="Zhang J."/>
            <person name="Zhao Z."/>
            <person name="Zhou C."/>
            <person name="Zhu D."/>
            <person name="Lee S."/>
            <person name="Bess C."/>
            <person name="Blankenburg K."/>
            <person name="Forbes L."/>
            <person name="Fu Q."/>
            <person name="Gubbala S."/>
            <person name="Hirani K."/>
            <person name="Jayaseelan J.C."/>
            <person name="Lara F."/>
            <person name="Munidasa M."/>
            <person name="Palculict T."/>
            <person name="Patil S."/>
            <person name="Pu L.-L."/>
            <person name="Saada N."/>
            <person name="Tang L."/>
            <person name="Weissenberger G."/>
            <person name="Zhu Y."/>
            <person name="Hemphill L."/>
            <person name="Shang Y."/>
            <person name="Youmans B."/>
            <person name="Ayvaz T."/>
            <person name="Ross M."/>
            <person name="Santibanez J."/>
            <person name="Aqrawi P."/>
            <person name="Gross S."/>
            <person name="Joshi V."/>
            <person name="Fowler G."/>
            <person name="Nazareth L."/>
            <person name="Reid J."/>
            <person name="Worley K."/>
            <person name="Petrosino J."/>
            <person name="Highlander S."/>
            <person name="Gibbs R."/>
        </authorList>
    </citation>
    <scope>NUCLEOTIDE SEQUENCE [LARGE SCALE GENOMIC DNA]</scope>
    <source>
        <strain evidence="2 3">2681</strain>
    </source>
</reference>
<dbReference type="Pfam" id="PF09860">
    <property type="entry name" value="DUF2087"/>
    <property type="match status" value="1"/>
</dbReference>
<dbReference type="Proteomes" id="UP000005316">
    <property type="component" value="Unassembled WGS sequence"/>
</dbReference>
<comment type="caution">
    <text evidence="2">The sequence shown here is derived from an EMBL/GenBank/DDBJ whole genome shotgun (WGS) entry which is preliminary data.</text>
</comment>
<evidence type="ECO:0000259" key="1">
    <source>
        <dbReference type="Pfam" id="PF09860"/>
    </source>
</evidence>